<evidence type="ECO:0000256" key="4">
    <source>
        <dbReference type="ARBA" id="ARBA00022490"/>
    </source>
</evidence>
<feature type="domain" description="Tyrosine specific protein phosphatases" evidence="10">
    <location>
        <begin position="251"/>
        <end position="311"/>
    </location>
</feature>
<dbReference type="SUPFAM" id="SSF52799">
    <property type="entry name" value="(Phosphotyrosine protein) phosphatases II"/>
    <property type="match status" value="1"/>
</dbReference>
<gene>
    <name evidence="12" type="ORF">JTE90_004981</name>
</gene>
<dbReference type="InterPro" id="IPR000340">
    <property type="entry name" value="Dual-sp_phosphatase_cat-dom"/>
</dbReference>
<dbReference type="CDD" id="cd01446">
    <property type="entry name" value="DSP_MapKP"/>
    <property type="match status" value="1"/>
</dbReference>
<evidence type="ECO:0000259" key="11">
    <source>
        <dbReference type="PROSITE" id="PS50206"/>
    </source>
</evidence>
<dbReference type="GO" id="GO:0005829">
    <property type="term" value="C:cytosol"/>
    <property type="evidence" value="ECO:0007669"/>
    <property type="project" value="TreeGrafter"/>
</dbReference>
<dbReference type="PROSITE" id="PS50056">
    <property type="entry name" value="TYR_PHOSPHATASE_2"/>
    <property type="match status" value="1"/>
</dbReference>
<feature type="region of interest" description="Disordered" evidence="8">
    <location>
        <begin position="160"/>
        <end position="183"/>
    </location>
</feature>
<organism evidence="12 13">
    <name type="scientific">Oedothorax gibbosus</name>
    <dbReference type="NCBI Taxonomy" id="931172"/>
    <lineage>
        <taxon>Eukaryota</taxon>
        <taxon>Metazoa</taxon>
        <taxon>Ecdysozoa</taxon>
        <taxon>Arthropoda</taxon>
        <taxon>Chelicerata</taxon>
        <taxon>Arachnida</taxon>
        <taxon>Araneae</taxon>
        <taxon>Araneomorphae</taxon>
        <taxon>Entelegynae</taxon>
        <taxon>Araneoidea</taxon>
        <taxon>Linyphiidae</taxon>
        <taxon>Erigoninae</taxon>
        <taxon>Oedothorax</taxon>
    </lineage>
</organism>
<proteinExistence type="inferred from homology"/>
<dbReference type="Pfam" id="PF00581">
    <property type="entry name" value="Rhodanese"/>
    <property type="match status" value="1"/>
</dbReference>
<dbReference type="SUPFAM" id="SSF52821">
    <property type="entry name" value="Rhodanese/Cell cycle control phosphatase"/>
    <property type="match status" value="1"/>
</dbReference>
<evidence type="ECO:0000313" key="13">
    <source>
        <dbReference type="Proteomes" id="UP000827092"/>
    </source>
</evidence>
<dbReference type="AlphaFoldDB" id="A0AAV6VJ13"/>
<dbReference type="InterPro" id="IPR008343">
    <property type="entry name" value="MKP"/>
</dbReference>
<dbReference type="PANTHER" id="PTHR10159">
    <property type="entry name" value="DUAL SPECIFICITY PROTEIN PHOSPHATASE"/>
    <property type="match status" value="1"/>
</dbReference>
<dbReference type="SMART" id="SM00450">
    <property type="entry name" value="RHOD"/>
    <property type="match status" value="1"/>
</dbReference>
<evidence type="ECO:0000256" key="3">
    <source>
        <dbReference type="ARBA" id="ARBA00013064"/>
    </source>
</evidence>
<evidence type="ECO:0000256" key="1">
    <source>
        <dbReference type="ARBA" id="ARBA00004496"/>
    </source>
</evidence>
<dbReference type="PRINTS" id="PR01764">
    <property type="entry name" value="MAPKPHPHTASE"/>
</dbReference>
<evidence type="ECO:0000256" key="2">
    <source>
        <dbReference type="ARBA" id="ARBA00008601"/>
    </source>
</evidence>
<dbReference type="CDD" id="cd14566">
    <property type="entry name" value="DSP_MKP_classII"/>
    <property type="match status" value="1"/>
</dbReference>
<evidence type="ECO:0000256" key="8">
    <source>
        <dbReference type="SAM" id="MobiDB-lite"/>
    </source>
</evidence>
<comment type="subcellular location">
    <subcellularLocation>
        <location evidence="1">Cytoplasm</location>
    </subcellularLocation>
</comment>
<dbReference type="GO" id="GO:0033550">
    <property type="term" value="F:MAP kinase tyrosine phosphatase activity"/>
    <property type="evidence" value="ECO:0007669"/>
    <property type="project" value="TreeGrafter"/>
</dbReference>
<name>A0AAV6VJ13_9ARAC</name>
<dbReference type="EC" id="3.1.3.48" evidence="3"/>
<dbReference type="GO" id="GO:0017017">
    <property type="term" value="F:MAP kinase tyrosine/serine/threonine phosphatase activity"/>
    <property type="evidence" value="ECO:0007669"/>
    <property type="project" value="InterPro"/>
</dbReference>
<evidence type="ECO:0000256" key="6">
    <source>
        <dbReference type="ARBA" id="ARBA00022912"/>
    </source>
</evidence>
<evidence type="ECO:0000259" key="10">
    <source>
        <dbReference type="PROSITE" id="PS50056"/>
    </source>
</evidence>
<dbReference type="Gene3D" id="3.90.190.10">
    <property type="entry name" value="Protein tyrosine phosphatase superfamily"/>
    <property type="match status" value="1"/>
</dbReference>
<dbReference type="FunFam" id="3.90.190.10:FF:000011">
    <property type="entry name" value="Dual specificity phosphatase 6"/>
    <property type="match status" value="1"/>
</dbReference>
<feature type="domain" description="Tyrosine-protein phosphatase" evidence="9">
    <location>
        <begin position="186"/>
        <end position="330"/>
    </location>
</feature>
<dbReference type="PROSITE" id="PS50054">
    <property type="entry name" value="TYR_PHOSPHATASE_DUAL"/>
    <property type="match status" value="1"/>
</dbReference>
<protein>
    <recommendedName>
        <fullName evidence="3">protein-tyrosine-phosphatase</fullName>
        <ecNumber evidence="3">3.1.3.48</ecNumber>
    </recommendedName>
</protein>
<dbReference type="GO" id="GO:0008330">
    <property type="term" value="F:protein tyrosine/threonine phosphatase activity"/>
    <property type="evidence" value="ECO:0007669"/>
    <property type="project" value="TreeGrafter"/>
</dbReference>
<dbReference type="InterPro" id="IPR029021">
    <property type="entry name" value="Prot-tyrosine_phosphatase-like"/>
</dbReference>
<dbReference type="InterPro" id="IPR036873">
    <property type="entry name" value="Rhodanese-like_dom_sf"/>
</dbReference>
<sequence>MMPSVACTFDPEMYISAMELQKAILTGEPPCLIVDCRSAADYAMAHIKGALSVPIPASVIMLRRLANGKMSVPSVIRGIENRERFNRHWKTHYIVLYDNNTGPMDTGAPSVLSTLFRRLQQDGCRVVCVKGGFRSFRALMPEWTESDSAESKDELSLDNLRITPPSERGRRDSGLVRDPSPSDTPFPVEILPYLFLGNAKNAADLVALKRHKIKYVLNVTPNLPNAFEDAGLGIKYMKIPIQDHWSQNLATFFPEAIAFIDEARQKRKSILVHCLAGISRSVTITLAYLMQKLSMPLNDAYDFVRTRKTNISPNFNFMGQLMDFERELNLTPHECTCHLEPCECRTLRFITHATPDSGIDVDHWT</sequence>
<feature type="domain" description="Rhodanese" evidence="11">
    <location>
        <begin position="27"/>
        <end position="145"/>
    </location>
</feature>
<dbReference type="Pfam" id="PF00782">
    <property type="entry name" value="DSPc"/>
    <property type="match status" value="1"/>
</dbReference>
<keyword evidence="13" id="KW-1185">Reference proteome</keyword>
<dbReference type="GO" id="GO:0043409">
    <property type="term" value="P:negative regulation of MAPK cascade"/>
    <property type="evidence" value="ECO:0007669"/>
    <property type="project" value="TreeGrafter"/>
</dbReference>
<evidence type="ECO:0000259" key="9">
    <source>
        <dbReference type="PROSITE" id="PS50054"/>
    </source>
</evidence>
<accession>A0AAV6VJ13</accession>
<dbReference type="Gene3D" id="3.40.250.10">
    <property type="entry name" value="Rhodanese-like domain"/>
    <property type="match status" value="1"/>
</dbReference>
<keyword evidence="4" id="KW-0963">Cytoplasm</keyword>
<dbReference type="Proteomes" id="UP000827092">
    <property type="component" value="Unassembled WGS sequence"/>
</dbReference>
<dbReference type="PROSITE" id="PS50206">
    <property type="entry name" value="RHODANESE_3"/>
    <property type="match status" value="1"/>
</dbReference>
<reference evidence="12 13" key="1">
    <citation type="journal article" date="2022" name="Nat. Ecol. Evol.">
        <title>A masculinizing supergene underlies an exaggerated male reproductive morph in a spider.</title>
        <authorList>
            <person name="Hendrickx F."/>
            <person name="De Corte Z."/>
            <person name="Sonet G."/>
            <person name="Van Belleghem S.M."/>
            <person name="Kostlbacher S."/>
            <person name="Vangestel C."/>
        </authorList>
    </citation>
    <scope>NUCLEOTIDE SEQUENCE [LARGE SCALE GENOMIC DNA]</scope>
    <source>
        <strain evidence="12">W744_W776</strain>
    </source>
</reference>
<dbReference type="InterPro" id="IPR020422">
    <property type="entry name" value="TYR_PHOSPHATASE_DUAL_dom"/>
</dbReference>
<dbReference type="InterPro" id="IPR000387">
    <property type="entry name" value="Tyr_Pase_dom"/>
</dbReference>
<evidence type="ECO:0000313" key="12">
    <source>
        <dbReference type="EMBL" id="KAG8195646.1"/>
    </source>
</evidence>
<keyword evidence="6" id="KW-0904">Protein phosphatase</keyword>
<comment type="catalytic activity">
    <reaction evidence="7">
        <text>O-phospho-L-tyrosyl-[protein] + H2O = L-tyrosyl-[protein] + phosphate</text>
        <dbReference type="Rhea" id="RHEA:10684"/>
        <dbReference type="Rhea" id="RHEA-COMP:10136"/>
        <dbReference type="Rhea" id="RHEA-COMP:20101"/>
        <dbReference type="ChEBI" id="CHEBI:15377"/>
        <dbReference type="ChEBI" id="CHEBI:43474"/>
        <dbReference type="ChEBI" id="CHEBI:46858"/>
        <dbReference type="ChEBI" id="CHEBI:61978"/>
        <dbReference type="EC" id="3.1.3.48"/>
    </reaction>
</comment>
<comment type="caution">
    <text evidence="12">The sequence shown here is derived from an EMBL/GenBank/DDBJ whole genome shotgun (WGS) entry which is preliminary data.</text>
</comment>
<dbReference type="InterPro" id="IPR001763">
    <property type="entry name" value="Rhodanese-like_dom"/>
</dbReference>
<keyword evidence="5" id="KW-0378">Hydrolase</keyword>
<evidence type="ECO:0000256" key="7">
    <source>
        <dbReference type="ARBA" id="ARBA00051722"/>
    </source>
</evidence>
<evidence type="ECO:0000256" key="5">
    <source>
        <dbReference type="ARBA" id="ARBA00022801"/>
    </source>
</evidence>
<comment type="similarity">
    <text evidence="2">Belongs to the protein-tyrosine phosphatase family. Non-receptor class dual specificity subfamily.</text>
</comment>
<dbReference type="PANTHER" id="PTHR10159:SF519">
    <property type="entry name" value="DUAL SPECIFICITY PROTEIN PHOSPHATASE MPK3"/>
    <property type="match status" value="1"/>
</dbReference>
<dbReference type="SMART" id="SM00195">
    <property type="entry name" value="DSPc"/>
    <property type="match status" value="1"/>
</dbReference>
<dbReference type="EMBL" id="JAFNEN010000082">
    <property type="protein sequence ID" value="KAG8195646.1"/>
    <property type="molecule type" value="Genomic_DNA"/>
</dbReference>